<accession>A0A8W8LRP0</accession>
<feature type="transmembrane region" description="Helical" evidence="1">
    <location>
        <begin position="258"/>
        <end position="284"/>
    </location>
</feature>
<dbReference type="EnsemblMetazoa" id="G29331.1">
    <property type="protein sequence ID" value="G29331.1:cds"/>
    <property type="gene ID" value="G29331"/>
</dbReference>
<dbReference type="OrthoDB" id="6085294at2759"/>
<dbReference type="AlphaFoldDB" id="A0A8W8LRP0"/>
<organism evidence="2 3">
    <name type="scientific">Magallana gigas</name>
    <name type="common">Pacific oyster</name>
    <name type="synonym">Crassostrea gigas</name>
    <dbReference type="NCBI Taxonomy" id="29159"/>
    <lineage>
        <taxon>Eukaryota</taxon>
        <taxon>Metazoa</taxon>
        <taxon>Spiralia</taxon>
        <taxon>Lophotrochozoa</taxon>
        <taxon>Mollusca</taxon>
        <taxon>Bivalvia</taxon>
        <taxon>Autobranchia</taxon>
        <taxon>Pteriomorphia</taxon>
        <taxon>Ostreida</taxon>
        <taxon>Ostreoidea</taxon>
        <taxon>Ostreidae</taxon>
        <taxon>Magallana</taxon>
    </lineage>
</organism>
<reference evidence="2" key="1">
    <citation type="submission" date="2022-08" db="UniProtKB">
        <authorList>
            <consortium name="EnsemblMetazoa"/>
        </authorList>
    </citation>
    <scope>IDENTIFICATION</scope>
    <source>
        <strain evidence="2">05x7-T-G4-1.051#20</strain>
    </source>
</reference>
<dbReference type="OMA" id="AMSVTCY"/>
<keyword evidence="1" id="KW-0812">Transmembrane</keyword>
<feature type="transmembrane region" description="Helical" evidence="1">
    <location>
        <begin position="31"/>
        <end position="56"/>
    </location>
</feature>
<dbReference type="Proteomes" id="UP000005408">
    <property type="component" value="Unassembled WGS sequence"/>
</dbReference>
<sequence length="372" mass="41377">MRPYIPAKIDEIDRNKATKSKRRPTYTCTDVSSWLMDIIVSMLLVLPAIFILLGIASSEVMPACPRNGLPVINACESGSIVKSSLLIDFSLAQHPSVVTCHCEVLVIQGKQFHFSQVIAPGYVGCGTEIHVQKSDKPHSGDIIPCYGGTTVSGLREGNTLGITVMKHNSPFDVQYCYRLDITGHPQAAMSVTCYDETTETTHTHPSTSEQAETTPLITTISTQTDDVTTQLRNSSLVGDKNLSLAPYISNDRCSESTLFTVIALLLVLLTTVACYAAIITFKYFTRHDKSQKMQQSSDIYEEIPARAYLSSHPVYERDLQPQRCSGCQNGGRTTQTQDQGHWNWTYDEHRAQPSKPEKPFDPHIYDYEVAKF</sequence>
<evidence type="ECO:0000313" key="2">
    <source>
        <dbReference type="EnsemblMetazoa" id="G29331.1:cds"/>
    </source>
</evidence>
<evidence type="ECO:0000313" key="3">
    <source>
        <dbReference type="Proteomes" id="UP000005408"/>
    </source>
</evidence>
<keyword evidence="1" id="KW-0472">Membrane</keyword>
<proteinExistence type="predicted"/>
<name>A0A8W8LRP0_MAGGI</name>
<protein>
    <submittedName>
        <fullName evidence="2">Uncharacterized protein</fullName>
    </submittedName>
</protein>
<keyword evidence="3" id="KW-1185">Reference proteome</keyword>
<evidence type="ECO:0000256" key="1">
    <source>
        <dbReference type="SAM" id="Phobius"/>
    </source>
</evidence>
<keyword evidence="1" id="KW-1133">Transmembrane helix</keyword>